<keyword evidence="4" id="KW-1185">Reference proteome</keyword>
<dbReference type="EMBL" id="WEGJ01000001">
    <property type="protein sequence ID" value="MQY10263.1"/>
    <property type="molecule type" value="Genomic_DNA"/>
</dbReference>
<keyword evidence="2" id="KW-0472">Membrane</keyword>
<evidence type="ECO:0000313" key="3">
    <source>
        <dbReference type="EMBL" id="MQY10263.1"/>
    </source>
</evidence>
<feature type="transmembrane region" description="Helical" evidence="2">
    <location>
        <begin position="73"/>
        <end position="92"/>
    </location>
</feature>
<dbReference type="OrthoDB" id="4333260at2"/>
<keyword evidence="2" id="KW-0812">Transmembrane</keyword>
<feature type="region of interest" description="Disordered" evidence="1">
    <location>
        <begin position="1"/>
        <end position="26"/>
    </location>
</feature>
<feature type="transmembrane region" description="Helical" evidence="2">
    <location>
        <begin position="149"/>
        <end position="168"/>
    </location>
</feature>
<evidence type="ECO:0000256" key="1">
    <source>
        <dbReference type="SAM" id="MobiDB-lite"/>
    </source>
</evidence>
<organism evidence="3 4">
    <name type="scientific">Streptomyces smaragdinus</name>
    <dbReference type="NCBI Taxonomy" id="2585196"/>
    <lineage>
        <taxon>Bacteria</taxon>
        <taxon>Bacillati</taxon>
        <taxon>Actinomycetota</taxon>
        <taxon>Actinomycetes</taxon>
        <taxon>Kitasatosporales</taxon>
        <taxon>Streptomycetaceae</taxon>
        <taxon>Streptomyces</taxon>
    </lineage>
</organism>
<evidence type="ECO:0000313" key="4">
    <source>
        <dbReference type="Proteomes" id="UP000466345"/>
    </source>
</evidence>
<name>A0A7K0CA45_9ACTN</name>
<reference evidence="3 4" key="1">
    <citation type="submission" date="2019-10" db="EMBL/GenBank/DDBJ databases">
        <title>Streptomyces smaragdinus sp. nov. and Streptomyces fabii sp. nov., isolated from the gut of fungus growing-termite Macrotermes natalensis.</title>
        <authorList>
            <person name="Schwitalla J."/>
            <person name="Benndorf R."/>
            <person name="Martin K."/>
            <person name="De Beer W."/>
            <person name="Kaster A.-K."/>
            <person name="Vollmers J."/>
            <person name="Poulsen M."/>
            <person name="Beemelmanns C."/>
        </authorList>
    </citation>
    <scope>NUCLEOTIDE SEQUENCE [LARGE SCALE GENOMIC DNA]</scope>
    <source>
        <strain evidence="3 4">RB5</strain>
    </source>
</reference>
<dbReference type="RefSeq" id="WP_153449596.1">
    <property type="nucleotide sequence ID" value="NZ_WEGJ01000001.1"/>
</dbReference>
<protein>
    <submittedName>
        <fullName evidence="3">Uncharacterized protein</fullName>
    </submittedName>
</protein>
<feature type="transmembrane region" description="Helical" evidence="2">
    <location>
        <begin position="44"/>
        <end position="66"/>
    </location>
</feature>
<proteinExistence type="predicted"/>
<comment type="caution">
    <text evidence="3">The sequence shown here is derived from an EMBL/GenBank/DDBJ whole genome shotgun (WGS) entry which is preliminary data.</text>
</comment>
<sequence>MSSNQPQPTADSSESDPPPAASPDVSGPLWPFDGYPPATRSGNALLGFGVGVLAAFVAAFAYGYIIKVTEHEVPYVAFAIALLVGSAVGRLGNDNPALPFLSALLTLASAVSGQFFGEALIGADVLKVPVLDMYGHHFGLVSESWQADIGGMSYFFLVNSAIVAYLVAKKAGDSH</sequence>
<dbReference type="AlphaFoldDB" id="A0A7K0CA45"/>
<accession>A0A7K0CA45</accession>
<dbReference type="Proteomes" id="UP000466345">
    <property type="component" value="Unassembled WGS sequence"/>
</dbReference>
<gene>
    <name evidence="3" type="ORF">SRB5_03700</name>
</gene>
<evidence type="ECO:0000256" key="2">
    <source>
        <dbReference type="SAM" id="Phobius"/>
    </source>
</evidence>
<keyword evidence="2" id="KW-1133">Transmembrane helix</keyword>